<dbReference type="EMBL" id="KK103962">
    <property type="protein sequence ID" value="KIY94660.1"/>
    <property type="molecule type" value="Genomic_DNA"/>
</dbReference>
<organism evidence="2 3">
    <name type="scientific">Monoraphidium neglectum</name>
    <dbReference type="NCBI Taxonomy" id="145388"/>
    <lineage>
        <taxon>Eukaryota</taxon>
        <taxon>Viridiplantae</taxon>
        <taxon>Chlorophyta</taxon>
        <taxon>core chlorophytes</taxon>
        <taxon>Chlorophyceae</taxon>
        <taxon>CS clade</taxon>
        <taxon>Sphaeropleales</taxon>
        <taxon>Selenastraceae</taxon>
        <taxon>Monoraphidium</taxon>
    </lineage>
</organism>
<feature type="region of interest" description="Disordered" evidence="1">
    <location>
        <begin position="305"/>
        <end position="329"/>
    </location>
</feature>
<evidence type="ECO:0000313" key="2">
    <source>
        <dbReference type="EMBL" id="KIY94660.1"/>
    </source>
</evidence>
<dbReference type="Proteomes" id="UP000054498">
    <property type="component" value="Unassembled WGS sequence"/>
</dbReference>
<reference evidence="2 3" key="1">
    <citation type="journal article" date="2013" name="BMC Genomics">
        <title>Reconstruction of the lipid metabolism for the microalga Monoraphidium neglectum from its genome sequence reveals characteristics suitable for biofuel production.</title>
        <authorList>
            <person name="Bogen C."/>
            <person name="Al-Dilaimi A."/>
            <person name="Albersmeier A."/>
            <person name="Wichmann J."/>
            <person name="Grundmann M."/>
            <person name="Rupp O."/>
            <person name="Lauersen K.J."/>
            <person name="Blifernez-Klassen O."/>
            <person name="Kalinowski J."/>
            <person name="Goesmann A."/>
            <person name="Mussgnug J.H."/>
            <person name="Kruse O."/>
        </authorList>
    </citation>
    <scope>NUCLEOTIDE SEQUENCE [LARGE SCALE GENOMIC DNA]</scope>
    <source>
        <strain evidence="2 3">SAG 48.87</strain>
    </source>
</reference>
<proteinExistence type="predicted"/>
<accession>A0A0D2MI71</accession>
<feature type="compositionally biased region" description="Basic and acidic residues" evidence="1">
    <location>
        <begin position="318"/>
        <end position="329"/>
    </location>
</feature>
<dbReference type="STRING" id="145388.A0A0D2MI71"/>
<feature type="region of interest" description="Disordered" evidence="1">
    <location>
        <begin position="405"/>
        <end position="427"/>
    </location>
</feature>
<dbReference type="RefSeq" id="XP_013893680.1">
    <property type="nucleotide sequence ID" value="XM_014038226.1"/>
</dbReference>
<dbReference type="OrthoDB" id="548179at2759"/>
<name>A0A0D2MI71_9CHLO</name>
<dbReference type="KEGG" id="mng:MNEG_13302"/>
<keyword evidence="3" id="KW-1185">Reference proteome</keyword>
<dbReference type="AlphaFoldDB" id="A0A0D2MI71"/>
<sequence length="505" mass="52656">MVHTLRHAAAKAIDELGLNTPGAALLVTGWADMRPDWRERYTRPEDYLEPFGEDDTNVWTALVAQDEADEAADPLPLSGYYNFDNDTFDLSRFNPATRCSGAANGEATVFIAGVSGAPPLVRGGAALQQAAEVGLSPAALARHLVNAAAAAAAAAAGGSAAATLLPVPAPAVDVTQSFTWSHETGANRPVNDLQAELEEWQRTGLTPGDLYDPCPWTHVEPDTATSLPAPLAVIVPPYEATCTALSGQEPEEWTPEFDDRTQEEIHAERLAASGMTPEQAEARELLLSKFWDRSLPGPRDLMEAAYGPSDMPGGVIRPSERTEEQQREMDRPTGLLAEAFGLARPDDPPNDPWAAWGPGVLWDDASDIAAEADPSSPEWASAALAGGAGAASDALYRAGGAPALDARPAASASGGREDDVSDTPVPEGATLADLVTAVLDAPAPGSSSGVPESWLAALERVPPTALGLEGASGGAWVHQARPQQTVRPANGNGPTGLSVLCRWGG</sequence>
<protein>
    <submittedName>
        <fullName evidence="2">Uncharacterized protein</fullName>
    </submittedName>
</protein>
<gene>
    <name evidence="2" type="ORF">MNEG_13302</name>
</gene>
<dbReference type="GeneID" id="25730751"/>
<evidence type="ECO:0000313" key="3">
    <source>
        <dbReference type="Proteomes" id="UP000054498"/>
    </source>
</evidence>
<evidence type="ECO:0000256" key="1">
    <source>
        <dbReference type="SAM" id="MobiDB-lite"/>
    </source>
</evidence>